<keyword evidence="1" id="KW-0067">ATP-binding</keyword>
<reference evidence="1" key="1">
    <citation type="submission" date="2018-03" db="EMBL/GenBank/DDBJ databases">
        <title>Genomic characterization of a polymicrobial infection associated with a disease outbreak in Pacific white shrimp (Litopenaeus vannamei).</title>
        <authorList>
            <person name="Turner J.W."/>
            <person name="Bachand P.T."/>
            <person name="Tallman J."/>
            <person name="Elledge N.C."/>
            <person name="Pinnell L.J."/>
            <person name="Laughlin R.C."/>
            <person name="Zimba P.V."/>
        </authorList>
    </citation>
    <scope>NUCLEOTIDE SEQUENCE</scope>
    <source>
        <strain evidence="1">Hep-2b-22</strain>
    </source>
</reference>
<gene>
    <name evidence="1" type="ORF">DA092_05290</name>
</gene>
<organism evidence="1 2">
    <name type="scientific">Photobacterium damselae</name>
    <dbReference type="NCBI Taxonomy" id="38293"/>
    <lineage>
        <taxon>Bacteria</taxon>
        <taxon>Pseudomonadati</taxon>
        <taxon>Pseudomonadota</taxon>
        <taxon>Gammaproteobacteria</taxon>
        <taxon>Vibrionales</taxon>
        <taxon>Vibrionaceae</taxon>
        <taxon>Photobacterium</taxon>
    </lineage>
</organism>
<comment type="caution">
    <text evidence="1">The sequence shown here is derived from an EMBL/GenBank/DDBJ whole genome shotgun (WGS) entry which is preliminary data.</text>
</comment>
<evidence type="ECO:0000313" key="2">
    <source>
        <dbReference type="Proteomes" id="UP000718715"/>
    </source>
</evidence>
<accession>A0ACD3T0Z8</accession>
<evidence type="ECO:0000313" key="1">
    <source>
        <dbReference type="EMBL" id="TMX77173.1"/>
    </source>
</evidence>
<protein>
    <submittedName>
        <fullName evidence="1">ATP-binding protein</fullName>
    </submittedName>
</protein>
<dbReference type="EMBL" id="PZOJ01000012">
    <property type="protein sequence ID" value="TMX77173.1"/>
    <property type="molecule type" value="Genomic_DNA"/>
</dbReference>
<name>A0ACD3T0Z8_PHODM</name>
<keyword evidence="1" id="KW-0547">Nucleotide-binding</keyword>
<proteinExistence type="predicted"/>
<keyword evidence="2" id="KW-1185">Reference proteome</keyword>
<dbReference type="Proteomes" id="UP000718715">
    <property type="component" value="Unassembled WGS sequence"/>
</dbReference>
<sequence>MSLHKYRNVPPRASALLESLRGMGYSIETAIADVIDNSISAQAKNISITFHWDHDQSYIAILDDGIGMNEANLEKAMKLGEISTTSKRREDDLGRFGLGLKTASFSQCRSLTVSSITEESGFQCLRWDLDLLASRTDGSWLLIEGYIEQEKYKQLPLLEQNRGSLVLWDRLDRAFPPSVTENDFLDVIDSVQKHLSMIFHRFIEDGDITISINNRKLSSWDPFAKGHLAKTWATSSTKLVNGNGARIECHVLPKLEMLTDKEAEDLEGINGWKEHQGFYVYRNKRLLVPGSWLRLGDTHQWKQDDIHSLVRIQLDISNLCDEEWKVDIIKSKVTPPYSVRESLVRYASEARKRAQQTNKRSISRNQNISDQNPDSIWNSTSDNHYIIDRQHDAVVALSKQLSNIAPLNLLLSLIERQRPIQRMWVSEPDEQLNKDPIPGPSPKMYELLKVMYKNMINRKGMTHSEAIRKLNETSPFQQYPELISKLEEI</sequence>